<evidence type="ECO:0000256" key="5">
    <source>
        <dbReference type="PIRNR" id="PIRNR038994"/>
    </source>
</evidence>
<dbReference type="RefSeq" id="WP_341838582.1">
    <property type="nucleotide sequence ID" value="NZ_CP149822.1"/>
</dbReference>
<evidence type="ECO:0000256" key="4">
    <source>
        <dbReference type="ARBA" id="ARBA00023277"/>
    </source>
</evidence>
<proteinExistence type="inferred from homology"/>
<feature type="domain" description="Amidohydrolase-related" evidence="6">
    <location>
        <begin position="51"/>
        <end position="362"/>
    </location>
</feature>
<evidence type="ECO:0000256" key="2">
    <source>
        <dbReference type="ARBA" id="ARBA00022723"/>
    </source>
</evidence>
<dbReference type="InterPro" id="IPR011059">
    <property type="entry name" value="Metal-dep_hydrolase_composite"/>
</dbReference>
<gene>
    <name evidence="7" type="primary">nagA</name>
    <name evidence="7" type="ORF">WJU16_12195</name>
</gene>
<reference evidence="8" key="1">
    <citation type="submission" date="2024-03" db="EMBL/GenBank/DDBJ databases">
        <title>Chitinophaga horti sp. nov., isolated from garden soil.</title>
        <authorList>
            <person name="Lee D.S."/>
            <person name="Han D.M."/>
            <person name="Baek J.H."/>
            <person name="Choi D.G."/>
            <person name="Jeon J.H."/>
            <person name="Jeon C.O."/>
        </authorList>
    </citation>
    <scope>NUCLEOTIDE SEQUENCE [LARGE SCALE GENOMIC DNA]</scope>
    <source>
        <strain evidence="8">GPA1</strain>
    </source>
</reference>
<sequence>MMLALTQARIFTGKDMITGEAILLDNGRILGLVSENSIPSDYYIIHHPGMTIVPGLLDLQIYGGGGVLFSDAPSSAALYQMAAGLLKSGTTGFLITLATNRLEVFEAAMDIVHDNPHPAVLGLHLEGPYINPVKRGAHILDCIRKPALKEVEALLKRAKGTVKMMTLAPELASPDVIQLLLDNGVVISAGHSNATFAEGMAGFNAGIQTATHLFNAMSPFHHRDVGLPGAVYQSHAFASIIPDGIHVSYETLAISKKVMGERLFLITDAVEKSEGAYPHIRQQDRFALPDGTLSGSAISLVEGVRNCVQHAGLTFEEAVRMATVYPAKLMGYTDIGAIRSGYRANFTLIDADGNAGGVYIDGQFHQ</sequence>
<evidence type="ECO:0000256" key="1">
    <source>
        <dbReference type="ARBA" id="ARBA00010716"/>
    </source>
</evidence>
<dbReference type="EMBL" id="CP149822">
    <property type="protein sequence ID" value="WZN43787.1"/>
    <property type="molecule type" value="Genomic_DNA"/>
</dbReference>
<dbReference type="InterPro" id="IPR003764">
    <property type="entry name" value="GlcNAc_6-P_deAcase"/>
</dbReference>
<dbReference type="Pfam" id="PF01979">
    <property type="entry name" value="Amidohydro_1"/>
    <property type="match status" value="1"/>
</dbReference>
<evidence type="ECO:0000256" key="3">
    <source>
        <dbReference type="ARBA" id="ARBA00022801"/>
    </source>
</evidence>
<evidence type="ECO:0000259" key="6">
    <source>
        <dbReference type="Pfam" id="PF01979"/>
    </source>
</evidence>
<dbReference type="InterPro" id="IPR006680">
    <property type="entry name" value="Amidohydro-rel"/>
</dbReference>
<dbReference type="InterPro" id="IPR032466">
    <property type="entry name" value="Metal_Hydrolase"/>
</dbReference>
<evidence type="ECO:0000313" key="7">
    <source>
        <dbReference type="EMBL" id="WZN43787.1"/>
    </source>
</evidence>
<dbReference type="EC" id="3.5.1.25" evidence="7"/>
<organism evidence="7 8">
    <name type="scientific">Chitinophaga pollutisoli</name>
    <dbReference type="NCBI Taxonomy" id="3133966"/>
    <lineage>
        <taxon>Bacteria</taxon>
        <taxon>Pseudomonadati</taxon>
        <taxon>Bacteroidota</taxon>
        <taxon>Chitinophagia</taxon>
        <taxon>Chitinophagales</taxon>
        <taxon>Chitinophagaceae</taxon>
        <taxon>Chitinophaga</taxon>
    </lineage>
</organism>
<dbReference type="NCBIfam" id="TIGR00221">
    <property type="entry name" value="nagA"/>
    <property type="match status" value="1"/>
</dbReference>
<dbReference type="PANTHER" id="PTHR11113:SF14">
    <property type="entry name" value="N-ACETYLGLUCOSAMINE-6-PHOSPHATE DEACETYLASE"/>
    <property type="match status" value="1"/>
</dbReference>
<dbReference type="SUPFAM" id="SSF51556">
    <property type="entry name" value="Metallo-dependent hydrolases"/>
    <property type="match status" value="1"/>
</dbReference>
<dbReference type="SUPFAM" id="SSF51338">
    <property type="entry name" value="Composite domain of metallo-dependent hydrolases"/>
    <property type="match status" value="1"/>
</dbReference>
<comment type="similarity">
    <text evidence="1 5">Belongs to the metallo-dependent hydrolases superfamily. NagA family.</text>
</comment>
<name>A0ABZ2YVW9_9BACT</name>
<dbReference type="PIRSF" id="PIRSF038994">
    <property type="entry name" value="NagA"/>
    <property type="match status" value="1"/>
</dbReference>
<dbReference type="PANTHER" id="PTHR11113">
    <property type="entry name" value="N-ACETYLGLUCOSAMINE-6-PHOSPHATE DEACETYLASE"/>
    <property type="match status" value="1"/>
</dbReference>
<keyword evidence="2" id="KW-0479">Metal-binding</keyword>
<protein>
    <submittedName>
        <fullName evidence="7">N-acetylglucosamine-6-phosphate deacetylase</fullName>
        <ecNumber evidence="7">3.5.1.25</ecNumber>
    </submittedName>
</protein>
<keyword evidence="4 5" id="KW-0119">Carbohydrate metabolism</keyword>
<evidence type="ECO:0000313" key="8">
    <source>
        <dbReference type="Proteomes" id="UP001485459"/>
    </source>
</evidence>
<dbReference type="Gene3D" id="2.30.40.10">
    <property type="entry name" value="Urease, subunit C, domain 1"/>
    <property type="match status" value="1"/>
</dbReference>
<dbReference type="GO" id="GO:0008448">
    <property type="term" value="F:N-acetylglucosamine-6-phosphate deacetylase activity"/>
    <property type="evidence" value="ECO:0007669"/>
    <property type="project" value="UniProtKB-EC"/>
</dbReference>
<accession>A0ABZ2YVW9</accession>
<dbReference type="Gene3D" id="3.20.20.140">
    <property type="entry name" value="Metal-dependent hydrolases"/>
    <property type="match status" value="1"/>
</dbReference>
<dbReference type="Pfam" id="PF22643">
    <property type="entry name" value="NagA_N"/>
    <property type="match status" value="1"/>
</dbReference>
<keyword evidence="8" id="KW-1185">Reference proteome</keyword>
<keyword evidence="3 5" id="KW-0378">Hydrolase</keyword>
<dbReference type="Proteomes" id="UP001485459">
    <property type="component" value="Chromosome"/>
</dbReference>